<protein>
    <submittedName>
        <fullName evidence="1">Uncharacterized protein</fullName>
    </submittedName>
</protein>
<proteinExistence type="predicted"/>
<sequence length="101" mass="10865">MEWRIATNVFPTPPTTISLSSKAMKLAACMTFAPAKLYIRYDRGAGACLGQSKASPNQSEDAECIFLLAARRKGNPSHVTIGANQAESVHSVRAASMTRTH</sequence>
<keyword evidence="2" id="KW-1185">Reference proteome</keyword>
<organism evidence="1 2">
    <name type="scientific">Mycena belliarum</name>
    <dbReference type="NCBI Taxonomy" id="1033014"/>
    <lineage>
        <taxon>Eukaryota</taxon>
        <taxon>Fungi</taxon>
        <taxon>Dikarya</taxon>
        <taxon>Basidiomycota</taxon>
        <taxon>Agaricomycotina</taxon>
        <taxon>Agaricomycetes</taxon>
        <taxon>Agaricomycetidae</taxon>
        <taxon>Agaricales</taxon>
        <taxon>Marasmiineae</taxon>
        <taxon>Mycenaceae</taxon>
        <taxon>Mycena</taxon>
    </lineage>
</organism>
<reference evidence="1" key="1">
    <citation type="submission" date="2023-03" db="EMBL/GenBank/DDBJ databases">
        <title>Massive genome expansion in bonnet fungi (Mycena s.s.) driven by repeated elements and novel gene families across ecological guilds.</title>
        <authorList>
            <consortium name="Lawrence Berkeley National Laboratory"/>
            <person name="Harder C.B."/>
            <person name="Miyauchi S."/>
            <person name="Viragh M."/>
            <person name="Kuo A."/>
            <person name="Thoen E."/>
            <person name="Andreopoulos B."/>
            <person name="Lu D."/>
            <person name="Skrede I."/>
            <person name="Drula E."/>
            <person name="Henrissat B."/>
            <person name="Morin E."/>
            <person name="Kohler A."/>
            <person name="Barry K."/>
            <person name="LaButti K."/>
            <person name="Morin E."/>
            <person name="Salamov A."/>
            <person name="Lipzen A."/>
            <person name="Mereny Z."/>
            <person name="Hegedus B."/>
            <person name="Baldrian P."/>
            <person name="Stursova M."/>
            <person name="Weitz H."/>
            <person name="Taylor A."/>
            <person name="Grigoriev I.V."/>
            <person name="Nagy L.G."/>
            <person name="Martin F."/>
            <person name="Kauserud H."/>
        </authorList>
    </citation>
    <scope>NUCLEOTIDE SEQUENCE</scope>
    <source>
        <strain evidence="1">CBHHK173m</strain>
    </source>
</reference>
<evidence type="ECO:0000313" key="2">
    <source>
        <dbReference type="Proteomes" id="UP001222325"/>
    </source>
</evidence>
<accession>A0AAD6XJY2</accession>
<name>A0AAD6XJY2_9AGAR</name>
<dbReference type="Proteomes" id="UP001222325">
    <property type="component" value="Unassembled WGS sequence"/>
</dbReference>
<dbReference type="EMBL" id="JARJCN010000039">
    <property type="protein sequence ID" value="KAJ7083941.1"/>
    <property type="molecule type" value="Genomic_DNA"/>
</dbReference>
<dbReference type="AlphaFoldDB" id="A0AAD6XJY2"/>
<comment type="caution">
    <text evidence="1">The sequence shown here is derived from an EMBL/GenBank/DDBJ whole genome shotgun (WGS) entry which is preliminary data.</text>
</comment>
<gene>
    <name evidence="1" type="ORF">B0H15DRAFT_951695</name>
</gene>
<evidence type="ECO:0000313" key="1">
    <source>
        <dbReference type="EMBL" id="KAJ7083941.1"/>
    </source>
</evidence>